<dbReference type="AlphaFoldDB" id="A0A841HZ79"/>
<dbReference type="Pfam" id="PF01145">
    <property type="entry name" value="Band_7"/>
    <property type="match status" value="1"/>
</dbReference>
<dbReference type="Proteomes" id="UP000569951">
    <property type="component" value="Unassembled WGS sequence"/>
</dbReference>
<keyword evidence="2" id="KW-0175">Coiled coil</keyword>
<name>A0A841HZ79_9DEIO</name>
<dbReference type="SUPFAM" id="SSF117892">
    <property type="entry name" value="Band 7/SPFH domain"/>
    <property type="match status" value="1"/>
</dbReference>
<comment type="caution">
    <text evidence="4">The sequence shown here is derived from an EMBL/GenBank/DDBJ whole genome shotgun (WGS) entry which is preliminary data.</text>
</comment>
<evidence type="ECO:0000313" key="4">
    <source>
        <dbReference type="EMBL" id="MBB6097202.1"/>
    </source>
</evidence>
<dbReference type="GO" id="GO:0008233">
    <property type="term" value="F:peptidase activity"/>
    <property type="evidence" value="ECO:0007669"/>
    <property type="project" value="UniProtKB-KW"/>
</dbReference>
<gene>
    <name evidence="4" type="ORF">HNR42_000616</name>
</gene>
<keyword evidence="5" id="KW-1185">Reference proteome</keyword>
<dbReference type="InterPro" id="IPR001107">
    <property type="entry name" value="Band_7"/>
</dbReference>
<dbReference type="InterPro" id="IPR043202">
    <property type="entry name" value="Band-7_stomatin-like"/>
</dbReference>
<dbReference type="InterPro" id="IPR036013">
    <property type="entry name" value="Band_7/SPFH_dom_sf"/>
</dbReference>
<evidence type="ECO:0000313" key="5">
    <source>
        <dbReference type="Proteomes" id="UP000569951"/>
    </source>
</evidence>
<dbReference type="EMBL" id="JACHHG010000002">
    <property type="protein sequence ID" value="MBB6097202.1"/>
    <property type="molecule type" value="Genomic_DNA"/>
</dbReference>
<feature type="coiled-coil region" evidence="2">
    <location>
        <begin position="184"/>
        <end position="222"/>
    </location>
</feature>
<keyword evidence="4" id="KW-0645">Protease</keyword>
<organism evidence="4 5">
    <name type="scientific">Deinobacterium chartae</name>
    <dbReference type="NCBI Taxonomy" id="521158"/>
    <lineage>
        <taxon>Bacteria</taxon>
        <taxon>Thermotogati</taxon>
        <taxon>Deinococcota</taxon>
        <taxon>Deinococci</taxon>
        <taxon>Deinococcales</taxon>
        <taxon>Deinococcaceae</taxon>
        <taxon>Deinobacterium</taxon>
    </lineage>
</organism>
<dbReference type="FunFam" id="3.30.479.30:FF:000004">
    <property type="entry name" value="Putative membrane protease family, stomatin"/>
    <property type="match status" value="1"/>
</dbReference>
<protein>
    <submittedName>
        <fullName evidence="4">Regulator of protease activity HflC (Stomatin/prohibitin superfamily)</fullName>
    </submittedName>
</protein>
<accession>A0A841HZ79</accession>
<reference evidence="4 5" key="1">
    <citation type="submission" date="2020-08" db="EMBL/GenBank/DDBJ databases">
        <title>Genomic Encyclopedia of Type Strains, Phase IV (KMG-IV): sequencing the most valuable type-strain genomes for metagenomic binning, comparative biology and taxonomic classification.</title>
        <authorList>
            <person name="Goeker M."/>
        </authorList>
    </citation>
    <scope>NUCLEOTIDE SEQUENCE [LARGE SCALE GENOMIC DNA]</scope>
    <source>
        <strain evidence="4 5">DSM 21458</strain>
    </source>
</reference>
<keyword evidence="4" id="KW-0378">Hydrolase</keyword>
<dbReference type="CDD" id="cd13438">
    <property type="entry name" value="SPFH_eoslipins_u2"/>
    <property type="match status" value="1"/>
</dbReference>
<dbReference type="PANTHER" id="PTHR10264">
    <property type="entry name" value="BAND 7 PROTEIN-RELATED"/>
    <property type="match status" value="1"/>
</dbReference>
<evidence type="ECO:0000256" key="1">
    <source>
        <dbReference type="ARBA" id="ARBA00008164"/>
    </source>
</evidence>
<feature type="domain" description="Band 7" evidence="3">
    <location>
        <begin position="2"/>
        <end position="168"/>
    </location>
</feature>
<dbReference type="GO" id="GO:0098552">
    <property type="term" value="C:side of membrane"/>
    <property type="evidence" value="ECO:0007669"/>
    <property type="project" value="UniProtKB-ARBA"/>
</dbReference>
<dbReference type="PANTHER" id="PTHR10264:SF83">
    <property type="entry name" value="BLL5629 PROTEIN"/>
    <property type="match status" value="1"/>
</dbReference>
<proteinExistence type="inferred from homology"/>
<dbReference type="Gene3D" id="3.30.479.30">
    <property type="entry name" value="Band 7 domain"/>
    <property type="match status" value="1"/>
</dbReference>
<evidence type="ECO:0000259" key="3">
    <source>
        <dbReference type="SMART" id="SM00244"/>
    </source>
</evidence>
<evidence type="ECO:0000256" key="2">
    <source>
        <dbReference type="SAM" id="Coils"/>
    </source>
</evidence>
<sequence length="285" mass="32285">MKHEVIIKETHRGLQYRDGVLVRELGAGRWKLPRRSLLPFRRTPRVEIVLVDLRERDLNIKGQEILTLDKVAVRVNLVVQYRVSDPRAALHAVENYQDRLYTDVQLAARRSLAAMTLEEILTNRNRLSEDILRDVSETAGRYGVTIGRADVKDLIFPGNLQEIMNRVLAAERNSQAQLVDARTRAEVAHLEAEARARNERLEAEARAEARRLEAQAQAEAGRIAVAAEAEALRGREEAARTYTAYPALLRLLELEALRELSANANARIYLSFDRTAAPAEDLPER</sequence>
<dbReference type="GO" id="GO:0005886">
    <property type="term" value="C:plasma membrane"/>
    <property type="evidence" value="ECO:0007669"/>
    <property type="project" value="InterPro"/>
</dbReference>
<comment type="similarity">
    <text evidence="1">Belongs to the band 7/mec-2 family.</text>
</comment>
<dbReference type="SMART" id="SM00244">
    <property type="entry name" value="PHB"/>
    <property type="match status" value="1"/>
</dbReference>
<dbReference type="RefSeq" id="WP_183984396.1">
    <property type="nucleotide sequence ID" value="NZ_JACHHG010000002.1"/>
</dbReference>
<dbReference type="GO" id="GO:0006508">
    <property type="term" value="P:proteolysis"/>
    <property type="evidence" value="ECO:0007669"/>
    <property type="project" value="UniProtKB-KW"/>
</dbReference>